<protein>
    <recommendedName>
        <fullName evidence="8">UDP-glycosyltransferase</fullName>
    </recommendedName>
</protein>
<evidence type="ECO:0000259" key="5">
    <source>
        <dbReference type="Pfam" id="PF22384"/>
    </source>
</evidence>
<comment type="caution">
    <text evidence="6">The sequence shown here is derived from an EMBL/GenBank/DDBJ whole genome shotgun (WGS) entry which is preliminary data.</text>
</comment>
<comment type="subcellular location">
    <subcellularLocation>
        <location evidence="1">Periplasm</location>
    </subcellularLocation>
</comment>
<dbReference type="PANTHER" id="PTHR30024">
    <property type="entry name" value="ALIPHATIC SULFONATES-BINDING PROTEIN-RELATED"/>
    <property type="match status" value="1"/>
</dbReference>
<dbReference type="InterPro" id="IPR054364">
    <property type="entry name" value="Ca3427-like_PBP2"/>
</dbReference>
<dbReference type="SUPFAM" id="SSF53850">
    <property type="entry name" value="Periplasmic binding protein-like II"/>
    <property type="match status" value="1"/>
</dbReference>
<accession>A0ABQ8NKB0</accession>
<evidence type="ECO:0000313" key="6">
    <source>
        <dbReference type="EMBL" id="KAI6298346.1"/>
    </source>
</evidence>
<evidence type="ECO:0000256" key="3">
    <source>
        <dbReference type="ARBA" id="ARBA00022729"/>
    </source>
</evidence>
<evidence type="ECO:0000259" key="4">
    <source>
        <dbReference type="Pfam" id="PF06722"/>
    </source>
</evidence>
<dbReference type="PANTHER" id="PTHR30024:SF47">
    <property type="entry name" value="TAURINE-BINDING PERIPLASMIC PROTEIN"/>
    <property type="match status" value="1"/>
</dbReference>
<dbReference type="Gene3D" id="3.40.190.10">
    <property type="entry name" value="Periplasmic binding protein-like II"/>
    <property type="match status" value="2"/>
</dbReference>
<proteinExistence type="inferred from homology"/>
<sequence length="805" mass="87853">MTSKRDPYILILSHALTGHITPMLSVAGALLSRGWDVGFLGPTTHRAKIGSAGCEFFSLRGKADIDDSLGTPAALGDGVDGHLPPHMRRILSDTRVQCYDTIPDQWDCIKEVLSALHARDADRQVLVICEAFVHGILPLKYGAALPPGIPEPKTICVSVTPPMIRTRLQPPFYSALPYDPSPAGEARAAELWEEWGGGVGAEMESYLDVKVMRAGGTRRTKQLFLEGVNYTCHDSILQFGLESFEYPRDDWPAGRFRFIGLPPPKGRRGVSEAEVRDVPWWEGFVANAELPGRDPTRSKVVIVTQGTVEADATELIVPTLQAATRLAQEESLKLFLVVILGVRNASLPPSVCTVPPNVGVVDYLRYGAVLPYADVWVHNGGYGAVSQGIAEGVPMIVAGEGQDKAENARRVAWSGIGLDLKTARPTAEQVANSILEVLRDGSQYRDKVNDMQSHGVDVMSPSKSTELNGATDTFQSRFHIIQSLNRAGRQLHSIHGDTCFSIHLLIHLLKMAIAPLRIGFVPEHFSTPLHFAQQHFGLQAELIPFPSGTGHMVTAIRAAEIDVGIGLTEGWIAALGKDDVKDDGGYRLVGTYVETPLCWAISTGSDRKEITSVSSLKGGKIGVSRIGSGSYVMGFVLADREGWLQPEVSPYSQTVVLNTFENLRNAVNKGDADFFMWEHFTSKKYYDSGEIRRVGEIYTPWSSWKIVASTKLLAGGQRDARVTDLLGKLDQGIKYFNENKEEAVKYISTSLDYSEADARAWLDTVKFPAKTDGVKAETVDKCVNILQKAGVLTAGKGMDPKQMVA</sequence>
<dbReference type="Pfam" id="PF06722">
    <property type="entry name" value="EryCIII-like_C"/>
    <property type="match status" value="1"/>
</dbReference>
<evidence type="ECO:0000256" key="2">
    <source>
        <dbReference type="ARBA" id="ARBA00010742"/>
    </source>
</evidence>
<keyword evidence="3" id="KW-0732">Signal</keyword>
<dbReference type="Gene3D" id="3.40.50.2000">
    <property type="entry name" value="Glycogen Phosphorylase B"/>
    <property type="match status" value="2"/>
</dbReference>
<keyword evidence="7" id="KW-1185">Reference proteome</keyword>
<evidence type="ECO:0008006" key="8">
    <source>
        <dbReference type="Google" id="ProtNLM"/>
    </source>
</evidence>
<comment type="similarity">
    <text evidence="2">Belongs to the bacterial solute-binding protein SsuA/TauA family.</text>
</comment>
<dbReference type="Proteomes" id="UP001059893">
    <property type="component" value="Unassembled WGS sequence"/>
</dbReference>
<feature type="domain" description="Erythromycin biosynthesis protein CIII-like C-terminal" evidence="4">
    <location>
        <begin position="347"/>
        <end position="453"/>
    </location>
</feature>
<dbReference type="EMBL" id="JABSND010000092">
    <property type="protein sequence ID" value="KAI6298346.1"/>
    <property type="molecule type" value="Genomic_DNA"/>
</dbReference>
<dbReference type="InterPro" id="IPR010610">
    <property type="entry name" value="EryCIII-like_C"/>
</dbReference>
<evidence type="ECO:0000313" key="7">
    <source>
        <dbReference type="Proteomes" id="UP001059893"/>
    </source>
</evidence>
<dbReference type="Pfam" id="PF22384">
    <property type="entry name" value="PBP2_Ca3427_like"/>
    <property type="match status" value="1"/>
</dbReference>
<name>A0ABQ8NKB0_PYRGI</name>
<dbReference type="SUPFAM" id="SSF53756">
    <property type="entry name" value="UDP-Glycosyltransferase/glycogen phosphorylase"/>
    <property type="match status" value="1"/>
</dbReference>
<dbReference type="CDD" id="cd13637">
    <property type="entry name" value="PBP2_Ca3427_like"/>
    <property type="match status" value="1"/>
</dbReference>
<organism evidence="6 7">
    <name type="scientific">Pyricularia grisea</name>
    <name type="common">Crabgrass-specific blast fungus</name>
    <name type="synonym">Magnaporthe grisea</name>
    <dbReference type="NCBI Taxonomy" id="148305"/>
    <lineage>
        <taxon>Eukaryota</taxon>
        <taxon>Fungi</taxon>
        <taxon>Dikarya</taxon>
        <taxon>Ascomycota</taxon>
        <taxon>Pezizomycotina</taxon>
        <taxon>Sordariomycetes</taxon>
        <taxon>Sordariomycetidae</taxon>
        <taxon>Magnaporthales</taxon>
        <taxon>Pyriculariaceae</taxon>
        <taxon>Pyricularia</taxon>
    </lineage>
</organism>
<feature type="domain" description="Ca3427-like PBP 2" evidence="5">
    <location>
        <begin position="599"/>
        <end position="697"/>
    </location>
</feature>
<evidence type="ECO:0000256" key="1">
    <source>
        <dbReference type="ARBA" id="ARBA00004418"/>
    </source>
</evidence>
<gene>
    <name evidence="6" type="ORF">MCOR33_005513</name>
</gene>
<reference evidence="6" key="1">
    <citation type="submission" date="2021-01" db="EMBL/GenBank/DDBJ databases">
        <title>Deciphering the adaptive evolutionary patterns associated with biogeogrpahic diversity in the finger millet blast pathogen Magnaporthe oryzae in Eastern Africa.</title>
        <authorList>
            <person name="Onyema G."/>
            <person name="Shittu T.A."/>
            <person name="Dodsworth S."/>
            <person name="Devilliers S."/>
            <person name="Muthumeenakshi S."/>
            <person name="Sreenivasaprasad S."/>
        </authorList>
    </citation>
    <scope>NUCLEOTIDE SEQUENCE</scope>
    <source>
        <strain evidence="6">D15/s37</strain>
    </source>
</reference>